<evidence type="ECO:0000313" key="2">
    <source>
        <dbReference type="EMBL" id="OBZ75781.1"/>
    </source>
</evidence>
<dbReference type="AlphaFoldDB" id="A0A1C7MFS7"/>
<dbReference type="EMBL" id="LUGG01000004">
    <property type="protein sequence ID" value="OBZ75781.1"/>
    <property type="molecule type" value="Genomic_DNA"/>
</dbReference>
<organism evidence="2 3">
    <name type="scientific">Grifola frondosa</name>
    <name type="common">Maitake</name>
    <name type="synonym">Polyporus frondosus</name>
    <dbReference type="NCBI Taxonomy" id="5627"/>
    <lineage>
        <taxon>Eukaryota</taxon>
        <taxon>Fungi</taxon>
        <taxon>Dikarya</taxon>
        <taxon>Basidiomycota</taxon>
        <taxon>Agaricomycotina</taxon>
        <taxon>Agaricomycetes</taxon>
        <taxon>Polyporales</taxon>
        <taxon>Grifolaceae</taxon>
        <taxon>Grifola</taxon>
    </lineage>
</organism>
<comment type="caution">
    <text evidence="2">The sequence shown here is derived from an EMBL/GenBank/DDBJ whole genome shotgun (WGS) entry which is preliminary data.</text>
</comment>
<name>A0A1C7MFS7_GRIFR</name>
<evidence type="ECO:0000313" key="3">
    <source>
        <dbReference type="Proteomes" id="UP000092993"/>
    </source>
</evidence>
<sequence length="259" mass="28598">MHPNHVPGENSATNSSDSAAALSQYLAMQSQLSAAAYQNQFAAVGQTQQAIPIPNHNPIFQQQSCMNVGFSYEWLGFKPWNLVFKKISVGKRFVFFSSFAIMTTTMAEKLSELFAYTMKRVELAVDRGEDHIVKSAYVAFASGNAWAGEMRVCDGNALNEVVVGNNKLIAIASEKDVDRPESGTDIRLEKVADDDNDNAVREEEAGDIGEDRGKKNTVDHVEKKAMDEEALLESDDDNEDVDELEVCCLSPFLSSFHPF</sequence>
<feature type="region of interest" description="Disordered" evidence="1">
    <location>
        <begin position="192"/>
        <end position="222"/>
    </location>
</feature>
<keyword evidence="3" id="KW-1185">Reference proteome</keyword>
<dbReference type="Proteomes" id="UP000092993">
    <property type="component" value="Unassembled WGS sequence"/>
</dbReference>
<gene>
    <name evidence="2" type="ORF">A0H81_04991</name>
</gene>
<evidence type="ECO:0000256" key="1">
    <source>
        <dbReference type="SAM" id="MobiDB-lite"/>
    </source>
</evidence>
<reference evidence="2 3" key="1">
    <citation type="submission" date="2016-03" db="EMBL/GenBank/DDBJ databases">
        <title>Whole genome sequencing of Grifola frondosa 9006-11.</title>
        <authorList>
            <person name="Min B."/>
            <person name="Park H."/>
            <person name="Kim J.-G."/>
            <person name="Cho H."/>
            <person name="Oh Y.-L."/>
            <person name="Kong W.-S."/>
            <person name="Choi I.-G."/>
        </authorList>
    </citation>
    <scope>NUCLEOTIDE SEQUENCE [LARGE SCALE GENOMIC DNA]</scope>
    <source>
        <strain evidence="2 3">9006-11</strain>
    </source>
</reference>
<protein>
    <submittedName>
        <fullName evidence="2">Uncharacterized protein</fullName>
    </submittedName>
</protein>
<accession>A0A1C7MFS7</accession>
<proteinExistence type="predicted"/>